<gene>
    <name evidence="2" type="ORF">PUN50_26845</name>
</gene>
<dbReference type="Proteomes" id="UP001219537">
    <property type="component" value="Plasmid p_1"/>
</dbReference>
<geneLocation type="plasmid" evidence="2 3">
    <name>p_1</name>
</geneLocation>
<dbReference type="AlphaFoldDB" id="A0AAQ2Y4S3"/>
<reference evidence="2" key="1">
    <citation type="submission" date="2023-02" db="EMBL/GenBank/DDBJ databases">
        <title>Isolation, identification, and genome analysis of Vibrio campbellii in the Penaeus vannamei larvae stage.</title>
        <authorList>
            <person name="Huang T."/>
            <person name="Zhang B."/>
        </authorList>
    </citation>
    <scope>NUCLEOTIDE SEQUENCE</scope>
    <source>
        <strain evidence="2">20220413_1</strain>
        <plasmid evidence="2">p_1</plasmid>
    </source>
</reference>
<evidence type="ECO:0000256" key="1">
    <source>
        <dbReference type="SAM" id="SignalP"/>
    </source>
</evidence>
<name>A0AAQ2Y4S3_9VIBR</name>
<organism evidence="2 3">
    <name type="scientific">Vibrio campbellii</name>
    <dbReference type="NCBI Taxonomy" id="680"/>
    <lineage>
        <taxon>Bacteria</taxon>
        <taxon>Pseudomonadati</taxon>
        <taxon>Pseudomonadota</taxon>
        <taxon>Gammaproteobacteria</taxon>
        <taxon>Vibrionales</taxon>
        <taxon>Vibrionaceae</taxon>
        <taxon>Vibrio</taxon>
    </lineage>
</organism>
<feature type="chain" id="PRO_5043034107" evidence="1">
    <location>
        <begin position="19"/>
        <end position="113"/>
    </location>
</feature>
<feature type="signal peptide" evidence="1">
    <location>
        <begin position="1"/>
        <end position="18"/>
    </location>
</feature>
<dbReference type="EMBL" id="CP117990">
    <property type="protein sequence ID" value="WDG12039.1"/>
    <property type="molecule type" value="Genomic_DNA"/>
</dbReference>
<evidence type="ECO:0000313" key="3">
    <source>
        <dbReference type="Proteomes" id="UP001219537"/>
    </source>
</evidence>
<protein>
    <submittedName>
        <fullName evidence="2">Uncharacterized protein</fullName>
    </submittedName>
</protein>
<dbReference type="RefSeq" id="WP_274292251.1">
    <property type="nucleotide sequence ID" value="NZ_CP117990.1"/>
</dbReference>
<accession>A0AAQ2Y4S3</accession>
<evidence type="ECO:0000313" key="2">
    <source>
        <dbReference type="EMBL" id="WDG12039.1"/>
    </source>
</evidence>
<keyword evidence="2" id="KW-0614">Plasmid</keyword>
<keyword evidence="1" id="KW-0732">Signal</keyword>
<proteinExistence type="predicted"/>
<sequence length="113" mass="11913">MNKSVPLLLLSFSSFAWGDHVAGVPSQIAQIMTSQISETAGDVMLKLETPVSGCEDGYFIREGTRGLEEGLSVALSAYHAGIPVKIDGVSGVSWPGSSSSRYCQVYSVSLIKG</sequence>